<dbReference type="InterPro" id="IPR036961">
    <property type="entry name" value="Kinesin_motor_dom_sf"/>
</dbReference>
<dbReference type="OrthoDB" id="3176171at2759"/>
<dbReference type="PROSITE" id="PS50067">
    <property type="entry name" value="KINESIN_MOTOR_2"/>
    <property type="match status" value="1"/>
</dbReference>
<dbReference type="PROSITE" id="PS00411">
    <property type="entry name" value="KINESIN_MOTOR_1"/>
    <property type="match status" value="1"/>
</dbReference>
<evidence type="ECO:0000256" key="1">
    <source>
        <dbReference type="ARBA" id="ARBA00022741"/>
    </source>
</evidence>
<comment type="caution">
    <text evidence="7">The sequence shown here is derived from an EMBL/GenBank/DDBJ whole genome shotgun (WGS) entry which is preliminary data.</text>
</comment>
<keyword evidence="8" id="KW-1185">Reference proteome</keyword>
<gene>
    <name evidence="7" type="ORF">GPECTOR_656g776</name>
</gene>
<keyword evidence="1" id="KW-0547">Nucleotide-binding</keyword>
<feature type="compositionally biased region" description="Low complexity" evidence="5">
    <location>
        <begin position="1"/>
        <end position="18"/>
    </location>
</feature>
<dbReference type="Gene3D" id="3.40.850.10">
    <property type="entry name" value="Kinesin motor domain"/>
    <property type="match status" value="1"/>
</dbReference>
<comment type="similarity">
    <text evidence="4">Belongs to the TRAFAC class myosin-kinesin ATPase superfamily. Kinesin family.</text>
</comment>
<dbReference type="GO" id="GO:0003777">
    <property type="term" value="F:microtubule motor activity"/>
    <property type="evidence" value="ECO:0007669"/>
    <property type="project" value="InterPro"/>
</dbReference>
<name>A0A150FUC8_GONPE</name>
<dbReference type="PANTHER" id="PTHR47968">
    <property type="entry name" value="CENTROMERE PROTEIN E"/>
    <property type="match status" value="1"/>
</dbReference>
<accession>A0A150FUC8</accession>
<keyword evidence="3" id="KW-0505">Motor protein</keyword>
<evidence type="ECO:0000256" key="5">
    <source>
        <dbReference type="SAM" id="MobiDB-lite"/>
    </source>
</evidence>
<reference evidence="8" key="1">
    <citation type="journal article" date="2016" name="Nat. Commun.">
        <title>The Gonium pectorale genome demonstrates co-option of cell cycle regulation during the evolution of multicellularity.</title>
        <authorList>
            <person name="Hanschen E.R."/>
            <person name="Marriage T.N."/>
            <person name="Ferris P.J."/>
            <person name="Hamaji T."/>
            <person name="Toyoda A."/>
            <person name="Fujiyama A."/>
            <person name="Neme R."/>
            <person name="Noguchi H."/>
            <person name="Minakuchi Y."/>
            <person name="Suzuki M."/>
            <person name="Kawai-Toyooka H."/>
            <person name="Smith D.R."/>
            <person name="Sparks H."/>
            <person name="Anderson J."/>
            <person name="Bakaric R."/>
            <person name="Luria V."/>
            <person name="Karger A."/>
            <person name="Kirschner M.W."/>
            <person name="Durand P.M."/>
            <person name="Michod R.E."/>
            <person name="Nozaki H."/>
            <person name="Olson B.J."/>
        </authorList>
    </citation>
    <scope>NUCLEOTIDE SEQUENCE [LARGE SCALE GENOMIC DNA]</scope>
    <source>
        <strain evidence="8">NIES-2863</strain>
    </source>
</reference>
<protein>
    <recommendedName>
        <fullName evidence="6">Kinesin motor domain-containing protein</fullName>
    </recommendedName>
</protein>
<organism evidence="7 8">
    <name type="scientific">Gonium pectorale</name>
    <name type="common">Green alga</name>
    <dbReference type="NCBI Taxonomy" id="33097"/>
    <lineage>
        <taxon>Eukaryota</taxon>
        <taxon>Viridiplantae</taxon>
        <taxon>Chlorophyta</taxon>
        <taxon>core chlorophytes</taxon>
        <taxon>Chlorophyceae</taxon>
        <taxon>CS clade</taxon>
        <taxon>Chlamydomonadales</taxon>
        <taxon>Volvocaceae</taxon>
        <taxon>Gonium</taxon>
    </lineage>
</organism>
<dbReference type="InterPro" id="IPR027640">
    <property type="entry name" value="Kinesin-like_fam"/>
</dbReference>
<evidence type="ECO:0000256" key="3">
    <source>
        <dbReference type="ARBA" id="ARBA00023175"/>
    </source>
</evidence>
<dbReference type="InterPro" id="IPR019821">
    <property type="entry name" value="Kinesin_motor_CS"/>
</dbReference>
<evidence type="ECO:0000313" key="8">
    <source>
        <dbReference type="Proteomes" id="UP000075714"/>
    </source>
</evidence>
<evidence type="ECO:0000256" key="4">
    <source>
        <dbReference type="PROSITE-ProRule" id="PRU00283"/>
    </source>
</evidence>
<dbReference type="GO" id="GO:0005524">
    <property type="term" value="F:ATP binding"/>
    <property type="evidence" value="ECO:0007669"/>
    <property type="project" value="UniProtKB-KW"/>
</dbReference>
<dbReference type="Proteomes" id="UP000075714">
    <property type="component" value="Unassembled WGS sequence"/>
</dbReference>
<dbReference type="STRING" id="33097.A0A150FUC8"/>
<evidence type="ECO:0000313" key="7">
    <source>
        <dbReference type="EMBL" id="KXZ41202.1"/>
    </source>
</evidence>
<evidence type="ECO:0000256" key="2">
    <source>
        <dbReference type="ARBA" id="ARBA00022840"/>
    </source>
</evidence>
<dbReference type="InterPro" id="IPR001752">
    <property type="entry name" value="Kinesin_motor_dom"/>
</dbReference>
<dbReference type="EMBL" id="LSYV01000653">
    <property type="protein sequence ID" value="KXZ41202.1"/>
    <property type="molecule type" value="Genomic_DNA"/>
</dbReference>
<dbReference type="AlphaFoldDB" id="A0A150FUC8"/>
<sequence>MADSEAAGGAGATSSATTVRARFRPRSSKEADARCVEYGAGGAASTIGFTGPDGTRHAFTFDKIYGRVVVLAVVWLEGGWTAIDNRRPAAPSVVLKAGKLVMVDLAGSERADRTGAAGATLVEGSLINKSLSELGWGGE</sequence>
<dbReference type="SUPFAM" id="SSF52540">
    <property type="entry name" value="P-loop containing nucleoside triphosphate hydrolases"/>
    <property type="match status" value="1"/>
</dbReference>
<feature type="region of interest" description="Disordered" evidence="5">
    <location>
        <begin position="1"/>
        <end position="25"/>
    </location>
</feature>
<dbReference type="GO" id="GO:0008017">
    <property type="term" value="F:microtubule binding"/>
    <property type="evidence" value="ECO:0007669"/>
    <property type="project" value="InterPro"/>
</dbReference>
<keyword evidence="2" id="KW-0067">ATP-binding</keyword>
<comment type="caution">
    <text evidence="4">Lacks conserved residue(s) required for the propagation of feature annotation.</text>
</comment>
<evidence type="ECO:0000259" key="6">
    <source>
        <dbReference type="PROSITE" id="PS50067"/>
    </source>
</evidence>
<dbReference type="Pfam" id="PF00225">
    <property type="entry name" value="Kinesin"/>
    <property type="match status" value="1"/>
</dbReference>
<feature type="domain" description="Kinesin motor" evidence="6">
    <location>
        <begin position="1"/>
        <end position="139"/>
    </location>
</feature>
<dbReference type="InterPro" id="IPR027417">
    <property type="entry name" value="P-loop_NTPase"/>
</dbReference>
<dbReference type="PANTHER" id="PTHR47968:SF17">
    <property type="entry name" value="KINESIN-LIKE PROTEIN"/>
    <property type="match status" value="1"/>
</dbReference>
<dbReference type="GO" id="GO:0007018">
    <property type="term" value="P:microtubule-based movement"/>
    <property type="evidence" value="ECO:0007669"/>
    <property type="project" value="InterPro"/>
</dbReference>
<proteinExistence type="inferred from homology"/>